<keyword evidence="4" id="KW-1133">Transmembrane helix</keyword>
<evidence type="ECO:0000259" key="5">
    <source>
        <dbReference type="PROSITE" id="PS50103"/>
    </source>
</evidence>
<proteinExistence type="predicted"/>
<keyword evidence="4" id="KW-0472">Membrane</keyword>
<keyword evidence="2" id="KW-0175">Coiled coil</keyword>
<dbReference type="AlphaFoldDB" id="A0A812R310"/>
<dbReference type="GO" id="GO:0008270">
    <property type="term" value="F:zinc ion binding"/>
    <property type="evidence" value="ECO:0007669"/>
    <property type="project" value="UniProtKB-KW"/>
</dbReference>
<dbReference type="OrthoDB" id="442777at2759"/>
<dbReference type="GO" id="GO:0016539">
    <property type="term" value="P:intein-mediated protein splicing"/>
    <property type="evidence" value="ECO:0007669"/>
    <property type="project" value="InterPro"/>
</dbReference>
<evidence type="ECO:0000313" key="7">
    <source>
        <dbReference type="Proteomes" id="UP000601435"/>
    </source>
</evidence>
<dbReference type="SUPFAM" id="SSF51294">
    <property type="entry name" value="Hedgehog/intein (Hint) domain"/>
    <property type="match status" value="1"/>
</dbReference>
<keyword evidence="1" id="KW-0862">Zinc</keyword>
<evidence type="ECO:0000313" key="6">
    <source>
        <dbReference type="EMBL" id="CAE7417078.1"/>
    </source>
</evidence>
<feature type="coiled-coil region" evidence="2">
    <location>
        <begin position="432"/>
        <end position="466"/>
    </location>
</feature>
<feature type="domain" description="C3H1-type" evidence="5">
    <location>
        <begin position="783"/>
        <end position="806"/>
    </location>
</feature>
<feature type="transmembrane region" description="Helical" evidence="4">
    <location>
        <begin position="376"/>
        <end position="399"/>
    </location>
</feature>
<dbReference type="PROSITE" id="PS50103">
    <property type="entry name" value="ZF_C3H1"/>
    <property type="match status" value="1"/>
</dbReference>
<sequence>MEVAPNTASMFEAAPWRHDNDNALHYDHGDFAELEAHLNSQPTWVGDAVRNLLHEEMAHSLSNIHGQVAEYHDTIAKLLEINRSEDAACLRHLLKDIPICSMKALDNNASAVKKEVALLRDFARKPDLKSLEGLARRIAIRAGTFKKKFAELRPKLERLTAEVEKIQRKCEANAEQSQELLQQTERRRDWWFRLFDLIGKTMALGSGAVLAGSVGSLCYYGYLYQSKAAAMGAAKTAYAAAKKLLTEKATTAQAAATEASAAKATAAAKAADVTAANHALQGATGTEVATTGASTHAGPKAVLASLGVGAAIDIFLLHGVYAAHVASEAAYAAASAASSSYAAAQAAMATASSSVAVATANIEPLQAAMGALSMSMWAVAPLAVASGVVLALCMLGYAGRNVLKRMLGKIWADEIRAHEASHTTFKHMAGVLKDAVEKLRASSRSNEKLEEAFAVVMEAAEELATQAECGQSLLLDDDFEALDLQVETVASSCEKAAAAFTEMQSRLEVVSKVRILAYDPSDEQPAPVGAWQEARATEEPEIIPEEAEQLPEEVAPEAEDEFFRDGWILVESSPLRQASAGAAAPNVCVAEDCVPGGTYMLVPIEWAARLSKRSTCFAAGPDGNRMCEVLLQKQANRQVAAFALQEGGRIRVTGDHPFRVCRSGSWIHEQARGLQVGDVVVTSAGEEEVVQRYPASFSDEDVFALNIFQHPSYGRASEIFIFTPSQGKNGQFSFSGVAVLGTSGPVGDFDIQAPRSSSAPPRLRDLPSAGSVHHPREGRCLNVCKQFLRSGQCSRGRECHFCHLPHPEESKRSYRGPRAERG</sequence>
<gene>
    <name evidence="6" type="ORF">SNEC2469_LOCUS11454</name>
</gene>
<dbReference type="Gene3D" id="2.170.16.10">
    <property type="entry name" value="Hedgehog/Intein (Hint) domain"/>
    <property type="match status" value="1"/>
</dbReference>
<feature type="region of interest" description="Disordered" evidence="3">
    <location>
        <begin position="751"/>
        <end position="774"/>
    </location>
</feature>
<protein>
    <recommendedName>
        <fullName evidence="5">C3H1-type domain-containing protein</fullName>
    </recommendedName>
</protein>
<accession>A0A812R310</accession>
<evidence type="ECO:0000256" key="3">
    <source>
        <dbReference type="SAM" id="MobiDB-lite"/>
    </source>
</evidence>
<dbReference type="Proteomes" id="UP000601435">
    <property type="component" value="Unassembled WGS sequence"/>
</dbReference>
<reference evidence="6" key="1">
    <citation type="submission" date="2021-02" db="EMBL/GenBank/DDBJ databases">
        <authorList>
            <person name="Dougan E. K."/>
            <person name="Rhodes N."/>
            <person name="Thang M."/>
            <person name="Chan C."/>
        </authorList>
    </citation>
    <scope>NUCLEOTIDE SEQUENCE</scope>
</reference>
<dbReference type="InterPro" id="IPR006141">
    <property type="entry name" value="Intein_N"/>
</dbReference>
<comment type="caution">
    <text evidence="6">The sequence shown here is derived from an EMBL/GenBank/DDBJ whole genome shotgun (WGS) entry which is preliminary data.</text>
</comment>
<dbReference type="InterPro" id="IPR000571">
    <property type="entry name" value="Znf_CCCH"/>
</dbReference>
<evidence type="ECO:0000256" key="4">
    <source>
        <dbReference type="SAM" id="Phobius"/>
    </source>
</evidence>
<keyword evidence="1" id="KW-0863">Zinc-finger</keyword>
<keyword evidence="7" id="KW-1185">Reference proteome</keyword>
<feature type="zinc finger region" description="C3H1-type" evidence="1">
    <location>
        <begin position="783"/>
        <end position="806"/>
    </location>
</feature>
<dbReference type="InterPro" id="IPR036844">
    <property type="entry name" value="Hint_dom_sf"/>
</dbReference>
<organism evidence="6 7">
    <name type="scientific">Symbiodinium necroappetens</name>
    <dbReference type="NCBI Taxonomy" id="1628268"/>
    <lineage>
        <taxon>Eukaryota</taxon>
        <taxon>Sar</taxon>
        <taxon>Alveolata</taxon>
        <taxon>Dinophyceae</taxon>
        <taxon>Suessiales</taxon>
        <taxon>Symbiodiniaceae</taxon>
        <taxon>Symbiodinium</taxon>
    </lineage>
</organism>
<dbReference type="PROSITE" id="PS50817">
    <property type="entry name" value="INTEIN_N_TER"/>
    <property type="match status" value="1"/>
</dbReference>
<keyword evidence="1" id="KW-0479">Metal-binding</keyword>
<evidence type="ECO:0000256" key="2">
    <source>
        <dbReference type="SAM" id="Coils"/>
    </source>
</evidence>
<keyword evidence="4" id="KW-0812">Transmembrane</keyword>
<evidence type="ECO:0000256" key="1">
    <source>
        <dbReference type="PROSITE-ProRule" id="PRU00723"/>
    </source>
</evidence>
<feature type="coiled-coil region" evidence="2">
    <location>
        <begin position="149"/>
        <end position="187"/>
    </location>
</feature>
<name>A0A812R310_9DINO</name>
<dbReference type="EMBL" id="CAJNJA010018184">
    <property type="protein sequence ID" value="CAE7417078.1"/>
    <property type="molecule type" value="Genomic_DNA"/>
</dbReference>